<dbReference type="RefSeq" id="XP_067763353.1">
    <property type="nucleotide sequence ID" value="XM_067908532.1"/>
</dbReference>
<dbReference type="EMBL" id="KI546115">
    <property type="protein sequence ID" value="EST44499.1"/>
    <property type="molecule type" value="Genomic_DNA"/>
</dbReference>
<evidence type="ECO:0000313" key="3">
    <source>
        <dbReference type="Proteomes" id="UP000018208"/>
    </source>
</evidence>
<dbReference type="KEGG" id="ssao:94298714"/>
<dbReference type="EMBL" id="AUWU02000005">
    <property type="protein sequence ID" value="KAH0572580.1"/>
    <property type="molecule type" value="Genomic_DNA"/>
</dbReference>
<keyword evidence="3" id="KW-1185">Reference proteome</keyword>
<evidence type="ECO:0000313" key="1">
    <source>
        <dbReference type="EMBL" id="EST44499.1"/>
    </source>
</evidence>
<name>V6LUL2_9EUKA</name>
<protein>
    <submittedName>
        <fullName evidence="1">Uncharacterized protein</fullName>
    </submittedName>
</protein>
<reference evidence="1 2" key="1">
    <citation type="journal article" date="2014" name="PLoS Genet.">
        <title>The Genome of Spironucleus salmonicida Highlights a Fish Pathogen Adapted to Fluctuating Environments.</title>
        <authorList>
            <person name="Xu F."/>
            <person name="Jerlstrom-Hultqvist J."/>
            <person name="Einarsson E."/>
            <person name="Astvaldsson A."/>
            <person name="Svard S.G."/>
            <person name="Andersson J.O."/>
        </authorList>
    </citation>
    <scope>NUCLEOTIDE SEQUENCE</scope>
    <source>
        <strain evidence="2">ATCC 50377</strain>
    </source>
</reference>
<proteinExistence type="predicted"/>
<dbReference type="Proteomes" id="UP000018208">
    <property type="component" value="Unassembled WGS sequence"/>
</dbReference>
<gene>
    <name evidence="2" type="ORF">SS50377_24691</name>
    <name evidence="1" type="ORF">SS50377_ja038</name>
</gene>
<dbReference type="GeneID" id="94298714"/>
<dbReference type="VEuPathDB" id="GiardiaDB:SS50377_24691"/>
<dbReference type="AlphaFoldDB" id="V6LUL2"/>
<accession>V6LUL2</accession>
<evidence type="ECO:0000313" key="2">
    <source>
        <dbReference type="EMBL" id="KAH0572580.1"/>
    </source>
</evidence>
<organism evidence="1">
    <name type="scientific">Spironucleus salmonicida</name>
    <dbReference type="NCBI Taxonomy" id="348837"/>
    <lineage>
        <taxon>Eukaryota</taxon>
        <taxon>Metamonada</taxon>
        <taxon>Diplomonadida</taxon>
        <taxon>Hexamitidae</taxon>
        <taxon>Hexamitinae</taxon>
        <taxon>Spironucleus</taxon>
    </lineage>
</organism>
<sequence>MSFMQKGRTPGNFYNMVDWTSCQTQVAYKSKWNKGFVTDFARQRSRDEPIFYVGNESWGLINSWNSCQSSKITCYQPVRKPINTNIKKRPSTAK</sequence>
<reference evidence="2" key="2">
    <citation type="submission" date="2020-12" db="EMBL/GenBank/DDBJ databases">
        <title>New Spironucleus salmonicida genome in near-complete chromosomes.</title>
        <authorList>
            <person name="Xu F."/>
            <person name="Kurt Z."/>
            <person name="Jimenez-Gonzalez A."/>
            <person name="Astvaldsson A."/>
            <person name="Andersson J.O."/>
            <person name="Svard S.G."/>
        </authorList>
    </citation>
    <scope>NUCLEOTIDE SEQUENCE</scope>
    <source>
        <strain evidence="2">ATCC 50377</strain>
    </source>
</reference>